<dbReference type="AlphaFoldDB" id="A0A1R4H0B9"/>
<dbReference type="RefSeq" id="WP_087145660.1">
    <property type="nucleotide sequence ID" value="NZ_FUKJ01000022.1"/>
</dbReference>
<protein>
    <submittedName>
        <fullName evidence="1">Uncharacterized protein</fullName>
    </submittedName>
</protein>
<dbReference type="Proteomes" id="UP000195442">
    <property type="component" value="Unassembled WGS sequence"/>
</dbReference>
<sequence>MPAIYIEQITPVWNDFSKFVHVLHNEYDYQNAVELLDNLIDTVGENENHPLASLMELVGVLIEQYEDNNIPEISLI</sequence>
<reference evidence="2" key="1">
    <citation type="submission" date="2017-02" db="EMBL/GenBank/DDBJ databases">
        <authorList>
            <person name="Daims H."/>
        </authorList>
    </citation>
    <scope>NUCLEOTIDE SEQUENCE [LARGE SCALE GENOMIC DNA]</scope>
</reference>
<name>A0A1R4H0B9_9GAMM</name>
<dbReference type="OrthoDB" id="5771335at2"/>
<evidence type="ECO:0000313" key="2">
    <source>
        <dbReference type="Proteomes" id="UP000195442"/>
    </source>
</evidence>
<organism evidence="1 2">
    <name type="scientific">Crenothrix polyspora</name>
    <dbReference type="NCBI Taxonomy" id="360316"/>
    <lineage>
        <taxon>Bacteria</taxon>
        <taxon>Pseudomonadati</taxon>
        <taxon>Pseudomonadota</taxon>
        <taxon>Gammaproteobacteria</taxon>
        <taxon>Methylococcales</taxon>
        <taxon>Crenotrichaceae</taxon>
        <taxon>Crenothrix</taxon>
    </lineage>
</organism>
<dbReference type="EMBL" id="FUKJ01000022">
    <property type="protein sequence ID" value="SJM89490.1"/>
    <property type="molecule type" value="Genomic_DNA"/>
</dbReference>
<accession>A0A1R4H0B9</accession>
<evidence type="ECO:0000313" key="1">
    <source>
        <dbReference type="EMBL" id="SJM89490.1"/>
    </source>
</evidence>
<gene>
    <name evidence="1" type="ORF">CRENPOLYSF2_1180019</name>
</gene>
<proteinExistence type="predicted"/>
<keyword evidence="2" id="KW-1185">Reference proteome</keyword>